<organism evidence="3 4">
    <name type="scientific">Penicillium solitum</name>
    <dbReference type="NCBI Taxonomy" id="60172"/>
    <lineage>
        <taxon>Eukaryota</taxon>
        <taxon>Fungi</taxon>
        <taxon>Dikarya</taxon>
        <taxon>Ascomycota</taxon>
        <taxon>Pezizomycotina</taxon>
        <taxon>Eurotiomycetes</taxon>
        <taxon>Eurotiomycetidae</taxon>
        <taxon>Eurotiales</taxon>
        <taxon>Aspergillaceae</taxon>
        <taxon>Penicillium</taxon>
    </lineage>
</organism>
<keyword evidence="2" id="KW-0812">Transmembrane</keyword>
<evidence type="ECO:0000313" key="4">
    <source>
        <dbReference type="Proteomes" id="UP000191612"/>
    </source>
</evidence>
<evidence type="ECO:0000256" key="1">
    <source>
        <dbReference type="SAM" id="MobiDB-lite"/>
    </source>
</evidence>
<accession>A0A1V6QW55</accession>
<dbReference type="Pfam" id="PF11913">
    <property type="entry name" value="DUF3431"/>
    <property type="match status" value="1"/>
</dbReference>
<gene>
    <name evidence="3" type="ORF">PENSOL_c032G00829</name>
</gene>
<dbReference type="InterPro" id="IPR021838">
    <property type="entry name" value="DUF3431"/>
</dbReference>
<comment type="caution">
    <text evidence="3">The sequence shown here is derived from an EMBL/GenBank/DDBJ whole genome shotgun (WGS) entry which is preliminary data.</text>
</comment>
<feature type="region of interest" description="Disordered" evidence="1">
    <location>
        <begin position="389"/>
        <end position="424"/>
    </location>
</feature>
<feature type="transmembrane region" description="Helical" evidence="2">
    <location>
        <begin position="7"/>
        <end position="24"/>
    </location>
</feature>
<protein>
    <recommendedName>
        <fullName evidence="5">DUF3431 domain-containing protein</fullName>
    </recommendedName>
</protein>
<keyword evidence="4" id="KW-1185">Reference proteome</keyword>
<sequence>MRTPLRAVIAIGLIITLFLVKFHLDSILQWQTDGITSDVYVLDGDSYIELVSHTATPASQTQTRRKWIPTARPTSRLVIANPEPKRIPVDVPGAEWAGELFFGSRGAPNFYDLESVLDNAQIIAPAEHNDAAAPSSTAPSRPKVTPKSDRVIVLGKMSYENTNWLEDELPEWQHAVYLVDDPEASLQVEQNKGKESNIYLQYILDNYDKLPEYMVFLHAHQYSGHVEFWEQDNVLTVQRLQLDYLRQVGYLNLRCDWNPGCPDEVQPFRQMAGRTTELAFAGAWIRIFNNTDVPEMVATPCCAQFAVTREQVLQRPRSAYESYHDWLMTTELDDETSGRVFEYIWHIIFGQDPVFCPAKAQCYKDVYAMDYVEPADDFFDDDFWGNWDDWDDETPVDEPPVYETPVHATPAKGTPVKETPVNET</sequence>
<name>A0A1V6QW55_9EURO</name>
<evidence type="ECO:0000256" key="2">
    <source>
        <dbReference type="SAM" id="Phobius"/>
    </source>
</evidence>
<dbReference type="STRING" id="60172.A0A1V6QW55"/>
<proteinExistence type="predicted"/>
<dbReference type="EMBL" id="MDYO01000032">
    <property type="protein sequence ID" value="OQD93448.1"/>
    <property type="molecule type" value="Genomic_DNA"/>
</dbReference>
<keyword evidence="2" id="KW-1133">Transmembrane helix</keyword>
<dbReference type="PANTHER" id="PTHR37490">
    <property type="entry name" value="EXPRESSED PROTEIN"/>
    <property type="match status" value="1"/>
</dbReference>
<dbReference type="PANTHER" id="PTHR37490:SF2">
    <property type="match status" value="1"/>
</dbReference>
<reference evidence="4" key="1">
    <citation type="journal article" date="2017" name="Nat. Microbiol.">
        <title>Global analysis of biosynthetic gene clusters reveals vast potential of secondary metabolite production in Penicillium species.</title>
        <authorList>
            <person name="Nielsen J.C."/>
            <person name="Grijseels S."/>
            <person name="Prigent S."/>
            <person name="Ji B."/>
            <person name="Dainat J."/>
            <person name="Nielsen K.F."/>
            <person name="Frisvad J.C."/>
            <person name="Workman M."/>
            <person name="Nielsen J."/>
        </authorList>
    </citation>
    <scope>NUCLEOTIDE SEQUENCE [LARGE SCALE GENOMIC DNA]</scope>
    <source>
        <strain evidence="4">IBT 29525</strain>
    </source>
</reference>
<evidence type="ECO:0008006" key="5">
    <source>
        <dbReference type="Google" id="ProtNLM"/>
    </source>
</evidence>
<dbReference type="Proteomes" id="UP000191612">
    <property type="component" value="Unassembled WGS sequence"/>
</dbReference>
<dbReference type="AlphaFoldDB" id="A0A1V6QW55"/>
<evidence type="ECO:0000313" key="3">
    <source>
        <dbReference type="EMBL" id="OQD93448.1"/>
    </source>
</evidence>
<keyword evidence="2" id="KW-0472">Membrane</keyword>